<dbReference type="InterPro" id="IPR001650">
    <property type="entry name" value="Helicase_C-like"/>
</dbReference>
<dbReference type="AlphaFoldDB" id="A0A1C7MD58"/>
<evidence type="ECO:0000259" key="5">
    <source>
        <dbReference type="PROSITE" id="PS51192"/>
    </source>
</evidence>
<dbReference type="InterPro" id="IPR049730">
    <property type="entry name" value="SNF2/RAD54-like_C"/>
</dbReference>
<feature type="domain" description="Helicase ATP-binding" evidence="5">
    <location>
        <begin position="109"/>
        <end position="197"/>
    </location>
</feature>
<dbReference type="Proteomes" id="UP000092993">
    <property type="component" value="Unassembled WGS sequence"/>
</dbReference>
<protein>
    <submittedName>
        <fullName evidence="7">Lymphoid-specific helicase</fullName>
    </submittedName>
</protein>
<dbReference type="GO" id="GO:0005524">
    <property type="term" value="F:ATP binding"/>
    <property type="evidence" value="ECO:0007669"/>
    <property type="project" value="InterPro"/>
</dbReference>
<gene>
    <name evidence="7" type="primary">HELLS</name>
    <name evidence="7" type="ORF">A0H81_06801</name>
</gene>
<dbReference type="GO" id="GO:0016787">
    <property type="term" value="F:hydrolase activity"/>
    <property type="evidence" value="ECO:0007669"/>
    <property type="project" value="UniProtKB-KW"/>
</dbReference>
<keyword evidence="3" id="KW-0067">ATP-binding</keyword>
<feature type="compositionally biased region" description="Basic residues" evidence="4">
    <location>
        <begin position="22"/>
        <end position="38"/>
    </location>
</feature>
<evidence type="ECO:0000313" key="8">
    <source>
        <dbReference type="Proteomes" id="UP000092993"/>
    </source>
</evidence>
<dbReference type="STRING" id="5627.A0A1C7MD58"/>
<keyword evidence="2" id="KW-0378">Hydrolase</keyword>
<proteinExistence type="predicted"/>
<feature type="region of interest" description="Disordered" evidence="4">
    <location>
        <begin position="271"/>
        <end position="290"/>
    </location>
</feature>
<dbReference type="PROSITE" id="PS51192">
    <property type="entry name" value="HELICASE_ATP_BIND_1"/>
    <property type="match status" value="1"/>
</dbReference>
<feature type="region of interest" description="Disordered" evidence="4">
    <location>
        <begin position="1"/>
        <end position="110"/>
    </location>
</feature>
<feature type="compositionally biased region" description="Basic residues" evidence="4">
    <location>
        <begin position="64"/>
        <end position="76"/>
    </location>
</feature>
<sequence length="596" mass="66142">MWYQNLGNETASSATAGSGKATRGRGRGGGRGKGHGKGRGGNNAGRRTEESDEDESEVEELVSPKRRGKATSRKSGRTPVKAKVLGSDDEDDSMGVDDRPSTSKSTAASSKFFPHQQTNFPVVITTYEIIIRDRAALSKYKWGFIVVDEGHRLKNIDCKLMREIKKIPAAARMVLTGTPLHNNLAELWALLNFVLPDLFGDLDAFQEWFNMHNLQAKLTSARSSQLIHSLHAVLRPFLLRRLKADVEMDLPPKKEYVLYTPLKVNKLDSKTGHKKDIDEEEEESVEVMEDKKGKGKARALRAKAKNYAEDEGDDEYFAHLEAGALLARKHKEPEKTAEEIGLEWHRKALMKKVNNMKLQNAVMQLRKVCSHPFLFDWPVDPDTLQPVVNEQLVNGSGKMMVLERLLDELFKRGHKVLLFSQFTTMLDIIEDWATEFKHWPITRIDGSTTMAERREEVRRFQESDDEPDAPRLFLLSTRAGGLGLNLVAADTVFSTIRTGTARLEGEKIQVVPNTAAGKASVISDEDLDVLLDRSPEVFVDRGKGWSSGEPVAGVPEVAEGAAVPGAKKTAFAVYEAPVHASSDVLGGIMSEDVDSD</sequence>
<dbReference type="InterPro" id="IPR027417">
    <property type="entry name" value="P-loop_NTPase"/>
</dbReference>
<keyword evidence="1" id="KW-0547">Nucleotide-binding</keyword>
<evidence type="ECO:0000256" key="3">
    <source>
        <dbReference type="ARBA" id="ARBA00022840"/>
    </source>
</evidence>
<feature type="compositionally biased region" description="Low complexity" evidence="4">
    <location>
        <begin position="7"/>
        <end position="21"/>
    </location>
</feature>
<dbReference type="SUPFAM" id="SSF52540">
    <property type="entry name" value="P-loop containing nucleoside triphosphate hydrolases"/>
    <property type="match status" value="1"/>
</dbReference>
<evidence type="ECO:0000256" key="1">
    <source>
        <dbReference type="ARBA" id="ARBA00022741"/>
    </source>
</evidence>
<name>A0A1C7MD58_GRIFR</name>
<dbReference type="PROSITE" id="PS51194">
    <property type="entry name" value="HELICASE_CTER"/>
    <property type="match status" value="1"/>
</dbReference>
<dbReference type="CDD" id="cd18793">
    <property type="entry name" value="SF2_C_SNF"/>
    <property type="match status" value="1"/>
</dbReference>
<organism evidence="7 8">
    <name type="scientific">Grifola frondosa</name>
    <name type="common">Maitake</name>
    <name type="synonym">Polyporus frondosus</name>
    <dbReference type="NCBI Taxonomy" id="5627"/>
    <lineage>
        <taxon>Eukaryota</taxon>
        <taxon>Fungi</taxon>
        <taxon>Dikarya</taxon>
        <taxon>Basidiomycota</taxon>
        <taxon>Agaricomycotina</taxon>
        <taxon>Agaricomycetes</taxon>
        <taxon>Polyporales</taxon>
        <taxon>Grifolaceae</taxon>
        <taxon>Grifola</taxon>
    </lineage>
</organism>
<evidence type="ECO:0000313" key="7">
    <source>
        <dbReference type="EMBL" id="OBZ72924.1"/>
    </source>
</evidence>
<comment type="caution">
    <text evidence="7">The sequence shown here is derived from an EMBL/GenBank/DDBJ whole genome shotgun (WGS) entry which is preliminary data.</text>
</comment>
<dbReference type="Pfam" id="PF00176">
    <property type="entry name" value="SNF2-rel_dom"/>
    <property type="match status" value="1"/>
</dbReference>
<reference evidence="7 8" key="1">
    <citation type="submission" date="2016-03" db="EMBL/GenBank/DDBJ databases">
        <title>Whole genome sequencing of Grifola frondosa 9006-11.</title>
        <authorList>
            <person name="Min B."/>
            <person name="Park H."/>
            <person name="Kim J.-G."/>
            <person name="Cho H."/>
            <person name="Oh Y.-L."/>
            <person name="Kong W.-S."/>
            <person name="Choi I.-G."/>
        </authorList>
    </citation>
    <scope>NUCLEOTIDE SEQUENCE [LARGE SCALE GENOMIC DNA]</scope>
    <source>
        <strain evidence="7 8">9006-11</strain>
    </source>
</reference>
<evidence type="ECO:0000259" key="6">
    <source>
        <dbReference type="PROSITE" id="PS51194"/>
    </source>
</evidence>
<accession>A0A1C7MD58</accession>
<feature type="compositionally biased region" description="Acidic residues" evidence="4">
    <location>
        <begin position="278"/>
        <end position="287"/>
    </location>
</feature>
<feature type="compositionally biased region" description="Acidic residues" evidence="4">
    <location>
        <begin position="50"/>
        <end position="60"/>
    </location>
</feature>
<dbReference type="OrthoDB" id="5857104at2759"/>
<keyword evidence="7" id="KW-0347">Helicase</keyword>
<dbReference type="GO" id="GO:0004386">
    <property type="term" value="F:helicase activity"/>
    <property type="evidence" value="ECO:0007669"/>
    <property type="project" value="UniProtKB-KW"/>
</dbReference>
<dbReference type="Gene3D" id="3.40.50.300">
    <property type="entry name" value="P-loop containing nucleotide triphosphate hydrolases"/>
    <property type="match status" value="1"/>
</dbReference>
<keyword evidence="8" id="KW-1185">Reference proteome</keyword>
<dbReference type="Gene3D" id="3.40.50.10810">
    <property type="entry name" value="Tandem AAA-ATPase domain"/>
    <property type="match status" value="1"/>
</dbReference>
<dbReference type="InterPro" id="IPR000330">
    <property type="entry name" value="SNF2_N"/>
</dbReference>
<dbReference type="PANTHER" id="PTHR10799">
    <property type="entry name" value="SNF2/RAD54 HELICASE FAMILY"/>
    <property type="match status" value="1"/>
</dbReference>
<dbReference type="Pfam" id="PF00271">
    <property type="entry name" value="Helicase_C"/>
    <property type="match status" value="1"/>
</dbReference>
<evidence type="ECO:0000256" key="4">
    <source>
        <dbReference type="SAM" id="MobiDB-lite"/>
    </source>
</evidence>
<feature type="domain" description="Helicase C-terminal" evidence="6">
    <location>
        <begin position="401"/>
        <end position="562"/>
    </location>
</feature>
<dbReference type="InterPro" id="IPR038718">
    <property type="entry name" value="SNF2-like_sf"/>
</dbReference>
<dbReference type="EMBL" id="LUGG01000007">
    <property type="protein sequence ID" value="OBZ72924.1"/>
    <property type="molecule type" value="Genomic_DNA"/>
</dbReference>
<dbReference type="InterPro" id="IPR014001">
    <property type="entry name" value="Helicase_ATP-bd"/>
</dbReference>
<evidence type="ECO:0000256" key="2">
    <source>
        <dbReference type="ARBA" id="ARBA00022801"/>
    </source>
</evidence>